<reference evidence="3" key="1">
    <citation type="submission" date="2017-02" db="EMBL/GenBank/DDBJ databases">
        <authorList>
            <person name="Varghese N."/>
            <person name="Submissions S."/>
        </authorList>
    </citation>
    <scope>NUCLEOTIDE SEQUENCE [LARGE SCALE GENOMIC DNA]</scope>
    <source>
        <strain evidence="3">ATCC BAA-34</strain>
    </source>
</reference>
<dbReference type="EMBL" id="FUWR01000001">
    <property type="protein sequence ID" value="SJZ35930.1"/>
    <property type="molecule type" value="Genomic_DNA"/>
</dbReference>
<evidence type="ECO:0000313" key="2">
    <source>
        <dbReference type="EMBL" id="SJZ35930.1"/>
    </source>
</evidence>
<dbReference type="InterPro" id="IPR007409">
    <property type="entry name" value="Restrct_endonuc_type1_HsdR_N"/>
</dbReference>
<gene>
    <name evidence="2" type="ORF">SAMN02745119_00230</name>
</gene>
<evidence type="ECO:0000313" key="3">
    <source>
        <dbReference type="Proteomes" id="UP000190102"/>
    </source>
</evidence>
<dbReference type="RefSeq" id="WP_078788541.1">
    <property type="nucleotide sequence ID" value="NZ_FUWR01000001.1"/>
</dbReference>
<dbReference type="GO" id="GO:0005524">
    <property type="term" value="F:ATP binding"/>
    <property type="evidence" value="ECO:0007669"/>
    <property type="project" value="UniProtKB-KW"/>
</dbReference>
<dbReference type="GO" id="GO:0009035">
    <property type="term" value="F:type I site-specific deoxyribonuclease activity"/>
    <property type="evidence" value="ECO:0007669"/>
    <property type="project" value="UniProtKB-EC"/>
</dbReference>
<dbReference type="STRING" id="115783.SAMN02745119_00230"/>
<accession>A0A1T4K0G8</accession>
<keyword evidence="3" id="KW-1185">Reference proteome</keyword>
<dbReference type="Gene3D" id="3.90.1570.30">
    <property type="match status" value="1"/>
</dbReference>
<feature type="domain" description="Restriction endonuclease type I HsdR N-terminal" evidence="1">
    <location>
        <begin position="63"/>
        <end position="126"/>
    </location>
</feature>
<dbReference type="GO" id="GO:0009307">
    <property type="term" value="P:DNA restriction-modification system"/>
    <property type="evidence" value="ECO:0007669"/>
    <property type="project" value="UniProtKB-KW"/>
</dbReference>
<evidence type="ECO:0000259" key="1">
    <source>
        <dbReference type="Pfam" id="PF04313"/>
    </source>
</evidence>
<dbReference type="GO" id="GO:0003677">
    <property type="term" value="F:DNA binding"/>
    <property type="evidence" value="ECO:0007669"/>
    <property type="project" value="UniProtKB-KW"/>
</dbReference>
<dbReference type="OrthoDB" id="9148007at2"/>
<name>A0A1T4K0G8_9BACT</name>
<organism evidence="2 3">
    <name type="scientific">Trichlorobacter thiogenes</name>
    <dbReference type="NCBI Taxonomy" id="115783"/>
    <lineage>
        <taxon>Bacteria</taxon>
        <taxon>Pseudomonadati</taxon>
        <taxon>Thermodesulfobacteriota</taxon>
        <taxon>Desulfuromonadia</taxon>
        <taxon>Geobacterales</taxon>
        <taxon>Geobacteraceae</taxon>
        <taxon>Trichlorobacter</taxon>
    </lineage>
</organism>
<sequence length="390" mass="43228">MPDFKDRLVRHAEHIKNVSSHCSTEETTKQALILPLLDALGFSPYDPTKVQAEYGANLPGIKANERVDYALFVAGNPVMFIEAKSCSDKLTNHTGQLVRYFNSTPGVSVAAITNGREWRFYSDQKHTNIMDTTPFLVVDFESLADSDADKLSRFRYDKFNPDGLRSFAEEQTLLECFTAAIESCLREPDADFIRFVATRSDAAGRLTPKQVEAYTPIVKQALVEAISKVVVGGLSAPVPAPATEPAAVPRCDCPDGDVVDPDNPKIVTTEAERRVLALVQAILDGKAEESEIVGKDTESYFSVCYQGKNNRWLLRYHGDRATPYISFNIPMTLERTKQAARAGLVVQPNNTIALVKPEHLMKLSNVLFDALEFCKNDENFKRKGNGEESA</sequence>
<proteinExistence type="predicted"/>
<dbReference type="Proteomes" id="UP000190102">
    <property type="component" value="Unassembled WGS sequence"/>
</dbReference>
<dbReference type="Pfam" id="PF04313">
    <property type="entry name" value="HSDR_N"/>
    <property type="match status" value="1"/>
</dbReference>
<dbReference type="AlphaFoldDB" id="A0A1T4K0G8"/>
<protein>
    <recommendedName>
        <fullName evidence="1">Restriction endonuclease type I HsdR N-terminal domain-containing protein</fullName>
    </recommendedName>
</protein>